<name>R7T7Y7_CAPTE</name>
<dbReference type="InterPro" id="IPR044855">
    <property type="entry name" value="CoA-Trfase_III_dom3_sf"/>
</dbReference>
<dbReference type="EnsemblMetazoa" id="CapteT152090">
    <property type="protein sequence ID" value="CapteP152090"/>
    <property type="gene ID" value="CapteG152090"/>
</dbReference>
<dbReference type="OMA" id="VVIDPFR"/>
<dbReference type="SUPFAM" id="SSF89796">
    <property type="entry name" value="CoA-transferase family III (CaiB/BaiF)"/>
    <property type="match status" value="1"/>
</dbReference>
<gene>
    <name evidence="3" type="ORF">CAPTEDRAFT_152090</name>
</gene>
<feature type="region of interest" description="Disordered" evidence="2">
    <location>
        <begin position="321"/>
        <end position="346"/>
    </location>
</feature>
<evidence type="ECO:0000313" key="3">
    <source>
        <dbReference type="EMBL" id="ELT87540.1"/>
    </source>
</evidence>
<dbReference type="GO" id="GO:0005739">
    <property type="term" value="C:mitochondrion"/>
    <property type="evidence" value="ECO:0007669"/>
    <property type="project" value="TreeGrafter"/>
</dbReference>
<organism evidence="3">
    <name type="scientific">Capitella teleta</name>
    <name type="common">Polychaete worm</name>
    <dbReference type="NCBI Taxonomy" id="283909"/>
    <lineage>
        <taxon>Eukaryota</taxon>
        <taxon>Metazoa</taxon>
        <taxon>Spiralia</taxon>
        <taxon>Lophotrochozoa</taxon>
        <taxon>Annelida</taxon>
        <taxon>Polychaeta</taxon>
        <taxon>Sedentaria</taxon>
        <taxon>Scolecida</taxon>
        <taxon>Capitellidae</taxon>
        <taxon>Capitella</taxon>
    </lineage>
</organism>
<dbReference type="FunFam" id="3.40.50.10540:FF:000004">
    <property type="entry name" value="Probable alpha-methylacyl-CoA racemase mcr"/>
    <property type="match status" value="1"/>
</dbReference>
<dbReference type="Gene3D" id="3.30.1540.10">
    <property type="entry name" value="formyl-coa transferase, domain 3"/>
    <property type="match status" value="1"/>
</dbReference>
<dbReference type="Gene3D" id="3.40.50.10540">
    <property type="entry name" value="Crotonobetainyl-coa:carnitine coa-transferase, domain 1"/>
    <property type="match status" value="1"/>
</dbReference>
<evidence type="ECO:0008006" key="6">
    <source>
        <dbReference type="Google" id="ProtNLM"/>
    </source>
</evidence>
<comment type="similarity">
    <text evidence="1">Belongs to the CoA-transferase III family.</text>
</comment>
<proteinExistence type="inferred from homology"/>
<dbReference type="Proteomes" id="UP000014760">
    <property type="component" value="Unassembled WGS sequence"/>
</dbReference>
<dbReference type="InterPro" id="IPR050509">
    <property type="entry name" value="CoA-transferase_III"/>
</dbReference>
<reference evidence="4" key="3">
    <citation type="submission" date="2015-06" db="UniProtKB">
        <authorList>
            <consortium name="EnsemblMetazoa"/>
        </authorList>
    </citation>
    <scope>IDENTIFICATION</scope>
</reference>
<dbReference type="GO" id="GO:0008206">
    <property type="term" value="P:bile acid metabolic process"/>
    <property type="evidence" value="ECO:0007669"/>
    <property type="project" value="TreeGrafter"/>
</dbReference>
<evidence type="ECO:0000256" key="2">
    <source>
        <dbReference type="SAM" id="MobiDB-lite"/>
    </source>
</evidence>
<dbReference type="EMBL" id="AMQN01015837">
    <property type="status" value="NOT_ANNOTATED_CDS"/>
    <property type="molecule type" value="Genomic_DNA"/>
</dbReference>
<evidence type="ECO:0000313" key="5">
    <source>
        <dbReference type="Proteomes" id="UP000014760"/>
    </source>
</evidence>
<evidence type="ECO:0000313" key="4">
    <source>
        <dbReference type="EnsemblMetazoa" id="CapteP152090"/>
    </source>
</evidence>
<dbReference type="InterPro" id="IPR023606">
    <property type="entry name" value="CoA-Trfase_III_dom_1_sf"/>
</dbReference>
<dbReference type="PANTHER" id="PTHR48228:SF5">
    <property type="entry name" value="ALPHA-METHYLACYL-COA RACEMASE"/>
    <property type="match status" value="1"/>
</dbReference>
<dbReference type="EMBL" id="KB312277">
    <property type="protein sequence ID" value="ELT87540.1"/>
    <property type="molecule type" value="Genomic_DNA"/>
</dbReference>
<dbReference type="InterPro" id="IPR003673">
    <property type="entry name" value="CoA-Trfase_fam_III"/>
</dbReference>
<dbReference type="PANTHER" id="PTHR48228">
    <property type="entry name" value="SUCCINYL-COA--D-CITRAMALATE COA-TRANSFERASE"/>
    <property type="match status" value="1"/>
</dbReference>
<protein>
    <recommendedName>
        <fullName evidence="6">Alpha-methylacyl-CoA racemase</fullName>
    </recommendedName>
</protein>
<reference evidence="3 5" key="2">
    <citation type="journal article" date="2013" name="Nature">
        <title>Insights into bilaterian evolution from three spiralian genomes.</title>
        <authorList>
            <person name="Simakov O."/>
            <person name="Marletaz F."/>
            <person name="Cho S.J."/>
            <person name="Edsinger-Gonzales E."/>
            <person name="Havlak P."/>
            <person name="Hellsten U."/>
            <person name="Kuo D.H."/>
            <person name="Larsson T."/>
            <person name="Lv J."/>
            <person name="Arendt D."/>
            <person name="Savage R."/>
            <person name="Osoegawa K."/>
            <person name="de Jong P."/>
            <person name="Grimwood J."/>
            <person name="Chapman J.A."/>
            <person name="Shapiro H."/>
            <person name="Aerts A."/>
            <person name="Otillar R.P."/>
            <person name="Terry A.Y."/>
            <person name="Boore J.L."/>
            <person name="Grigoriev I.V."/>
            <person name="Lindberg D.R."/>
            <person name="Seaver E.C."/>
            <person name="Weisblat D.A."/>
            <person name="Putnam N.H."/>
            <person name="Rokhsar D.S."/>
        </authorList>
    </citation>
    <scope>NUCLEOTIDE SEQUENCE</scope>
    <source>
        <strain evidence="3 5">I ESC-2004</strain>
    </source>
</reference>
<reference evidence="5" key="1">
    <citation type="submission" date="2012-12" db="EMBL/GenBank/DDBJ databases">
        <authorList>
            <person name="Hellsten U."/>
            <person name="Grimwood J."/>
            <person name="Chapman J.A."/>
            <person name="Shapiro H."/>
            <person name="Aerts A."/>
            <person name="Otillar R.P."/>
            <person name="Terry A.Y."/>
            <person name="Boore J.L."/>
            <person name="Simakov O."/>
            <person name="Marletaz F."/>
            <person name="Cho S.-J."/>
            <person name="Edsinger-Gonzales E."/>
            <person name="Havlak P."/>
            <person name="Kuo D.-H."/>
            <person name="Larsson T."/>
            <person name="Lv J."/>
            <person name="Arendt D."/>
            <person name="Savage R."/>
            <person name="Osoegawa K."/>
            <person name="de Jong P."/>
            <person name="Lindberg D.R."/>
            <person name="Seaver E.C."/>
            <person name="Weisblat D.A."/>
            <person name="Putnam N.H."/>
            <person name="Grigoriev I.V."/>
            <person name="Rokhsar D.S."/>
        </authorList>
    </citation>
    <scope>NUCLEOTIDE SEQUENCE</scope>
    <source>
        <strain evidence="5">I ESC-2004</strain>
    </source>
</reference>
<dbReference type="AlphaFoldDB" id="R7T7Y7"/>
<dbReference type="FunCoup" id="R7T7Y7">
    <property type="interactions" value="296"/>
</dbReference>
<sequence length="381" mass="41464">MALKGVRVVELAGLAPAPFCGMVLSDFGANVVRVDRARAGNALDRLARGKQSIAVDLKQKEGINVVRKLCCSADVLIEPFRKGVMERLGLGPDQLMSENPRLIYARMTGYGQKGDLSNRAGHDINYLAISGMLSRLGRQGEKPYAPINLLADFAGGGLMCAMGILMALMERHQSGKGQIVDASMVEGAAYVSSFVWQSVDLPMWGAGRGEGWLDGAAPWYDTYETSDGKFMAVGAIEPQFYTQLIKGLGLEPHEAWQFNNDWPQLREKFAKKFASKTQAEWCAIFDEVDACVTPVLSMEEAASYPHNKQLGTFRKKAQTGLTVPRPAPALSRTPGATQELNNPEAGQHTYEILSALGYKSDEMKRLVEAGAVEQAETASKL</sequence>
<keyword evidence="5" id="KW-1185">Reference proteome</keyword>
<dbReference type="Pfam" id="PF02515">
    <property type="entry name" value="CoA_transf_3"/>
    <property type="match status" value="1"/>
</dbReference>
<dbReference type="STRING" id="283909.R7T7Y7"/>
<dbReference type="HOGENOM" id="CLU_033975_5_0_1"/>
<evidence type="ECO:0000256" key="1">
    <source>
        <dbReference type="ARBA" id="ARBA00008383"/>
    </source>
</evidence>
<dbReference type="OrthoDB" id="16747at2759"/>
<accession>R7T7Y7</accession>
<dbReference type="GO" id="GO:0008111">
    <property type="term" value="F:alpha-methylacyl-CoA racemase activity"/>
    <property type="evidence" value="ECO:0007669"/>
    <property type="project" value="TreeGrafter"/>
</dbReference>